<protein>
    <submittedName>
        <fullName evidence="2">Uncharacterized protein</fullName>
    </submittedName>
</protein>
<feature type="non-terminal residue" evidence="2">
    <location>
        <position position="1"/>
    </location>
</feature>
<organism evidence="2">
    <name type="scientific">marine metagenome</name>
    <dbReference type="NCBI Taxonomy" id="408172"/>
    <lineage>
        <taxon>unclassified sequences</taxon>
        <taxon>metagenomes</taxon>
        <taxon>ecological metagenomes</taxon>
    </lineage>
</organism>
<dbReference type="EMBL" id="UINC01227340">
    <property type="protein sequence ID" value="SVE58174.1"/>
    <property type="molecule type" value="Genomic_DNA"/>
</dbReference>
<gene>
    <name evidence="2" type="ORF">METZ01_LOCUS511028</name>
</gene>
<feature type="non-terminal residue" evidence="2">
    <location>
        <position position="31"/>
    </location>
</feature>
<accession>A0A383ENL4</accession>
<name>A0A383ENL4_9ZZZZ</name>
<feature type="region of interest" description="Disordered" evidence="1">
    <location>
        <begin position="1"/>
        <end position="31"/>
    </location>
</feature>
<dbReference type="AlphaFoldDB" id="A0A383ENL4"/>
<proteinExistence type="predicted"/>
<sequence length="31" mass="3378">VRHAPVTTHHGRLYGQSDVPANTEDSEAFKG</sequence>
<evidence type="ECO:0000256" key="1">
    <source>
        <dbReference type="SAM" id="MobiDB-lite"/>
    </source>
</evidence>
<reference evidence="2" key="1">
    <citation type="submission" date="2018-05" db="EMBL/GenBank/DDBJ databases">
        <authorList>
            <person name="Lanie J.A."/>
            <person name="Ng W.-L."/>
            <person name="Kazmierczak K.M."/>
            <person name="Andrzejewski T.M."/>
            <person name="Davidsen T.M."/>
            <person name="Wayne K.J."/>
            <person name="Tettelin H."/>
            <person name="Glass J.I."/>
            <person name="Rusch D."/>
            <person name="Podicherti R."/>
            <person name="Tsui H.-C.T."/>
            <person name="Winkler M.E."/>
        </authorList>
    </citation>
    <scope>NUCLEOTIDE SEQUENCE</scope>
</reference>
<evidence type="ECO:0000313" key="2">
    <source>
        <dbReference type="EMBL" id="SVE58174.1"/>
    </source>
</evidence>